<evidence type="ECO:0000313" key="2">
    <source>
        <dbReference type="Proteomes" id="UP001139103"/>
    </source>
</evidence>
<dbReference type="Gene3D" id="3.40.50.10600">
    <property type="entry name" value="SpoIIaa-like domains"/>
    <property type="match status" value="1"/>
</dbReference>
<dbReference type="Proteomes" id="UP001139103">
    <property type="component" value="Unassembled WGS sequence"/>
</dbReference>
<sequence length="120" mass="13965">MESTLDIVEVGKLVHVKATGKLTKESYEVFVPVIEKQIAEHGKLRILFEMHDFHGWTMSAAWEDMKFDYKHWNDIERLAIVGESKWEEGMASFCKPFTGAKVKYFDHTKLDEAKAWLAEE</sequence>
<dbReference type="RefSeq" id="WP_230218230.1">
    <property type="nucleotide sequence ID" value="NZ_JAJKFT010000004.1"/>
</dbReference>
<gene>
    <name evidence="1" type="ORF">LOC68_10185</name>
</gene>
<dbReference type="InterPro" id="IPR021866">
    <property type="entry name" value="SpoIIAA-like"/>
</dbReference>
<accession>A0A9X1SGA1</accession>
<dbReference type="InterPro" id="IPR036513">
    <property type="entry name" value="STAS_dom_sf"/>
</dbReference>
<evidence type="ECO:0000313" key="1">
    <source>
        <dbReference type="EMBL" id="MCC9628767.1"/>
    </source>
</evidence>
<name>A0A9X1SGA1_9BACT</name>
<dbReference type="SUPFAM" id="SSF52091">
    <property type="entry name" value="SpoIIaa-like"/>
    <property type="match status" value="1"/>
</dbReference>
<dbReference type="Pfam" id="PF11964">
    <property type="entry name" value="SpoIIAA-like"/>
    <property type="match status" value="1"/>
</dbReference>
<dbReference type="InterPro" id="IPR038396">
    <property type="entry name" value="SpoIIAA-like_sf"/>
</dbReference>
<reference evidence="1" key="1">
    <citation type="submission" date="2021-11" db="EMBL/GenBank/DDBJ databases">
        <title>Genome sequence.</title>
        <authorList>
            <person name="Sun Q."/>
        </authorList>
    </citation>
    <scope>NUCLEOTIDE SEQUENCE</scope>
    <source>
        <strain evidence="1">JC732</strain>
    </source>
</reference>
<keyword evidence="2" id="KW-1185">Reference proteome</keyword>
<comment type="caution">
    <text evidence="1">The sequence shown here is derived from an EMBL/GenBank/DDBJ whole genome shotgun (WGS) entry which is preliminary data.</text>
</comment>
<proteinExistence type="predicted"/>
<protein>
    <submittedName>
        <fullName evidence="1">STAS/SEC14 domain-containing protein</fullName>
    </submittedName>
</protein>
<organism evidence="1 2">
    <name type="scientific">Blastopirellula sediminis</name>
    <dbReference type="NCBI Taxonomy" id="2894196"/>
    <lineage>
        <taxon>Bacteria</taxon>
        <taxon>Pseudomonadati</taxon>
        <taxon>Planctomycetota</taxon>
        <taxon>Planctomycetia</taxon>
        <taxon>Pirellulales</taxon>
        <taxon>Pirellulaceae</taxon>
        <taxon>Blastopirellula</taxon>
    </lineage>
</organism>
<dbReference type="EMBL" id="JAJKFT010000004">
    <property type="protein sequence ID" value="MCC9628767.1"/>
    <property type="molecule type" value="Genomic_DNA"/>
</dbReference>
<dbReference type="AlphaFoldDB" id="A0A9X1SGA1"/>